<gene>
    <name evidence="1" type="ORF">OIU84_016577</name>
</gene>
<accession>A0AAD6JBL3</accession>
<dbReference type="EMBL" id="JAPFFJ010000019">
    <property type="protein sequence ID" value="KAJ6401189.1"/>
    <property type="molecule type" value="Genomic_DNA"/>
</dbReference>
<organism evidence="1 2">
    <name type="scientific">Salix udensis</name>
    <dbReference type="NCBI Taxonomy" id="889485"/>
    <lineage>
        <taxon>Eukaryota</taxon>
        <taxon>Viridiplantae</taxon>
        <taxon>Streptophyta</taxon>
        <taxon>Embryophyta</taxon>
        <taxon>Tracheophyta</taxon>
        <taxon>Spermatophyta</taxon>
        <taxon>Magnoliopsida</taxon>
        <taxon>eudicotyledons</taxon>
        <taxon>Gunneridae</taxon>
        <taxon>Pentapetalae</taxon>
        <taxon>rosids</taxon>
        <taxon>fabids</taxon>
        <taxon>Malpighiales</taxon>
        <taxon>Salicaceae</taxon>
        <taxon>Saliceae</taxon>
        <taxon>Salix</taxon>
    </lineage>
</organism>
<comment type="caution">
    <text evidence="1">The sequence shown here is derived from an EMBL/GenBank/DDBJ whole genome shotgun (WGS) entry which is preliminary data.</text>
</comment>
<evidence type="ECO:0000313" key="1">
    <source>
        <dbReference type="EMBL" id="KAJ6401189.1"/>
    </source>
</evidence>
<dbReference type="AlphaFoldDB" id="A0AAD6JBL3"/>
<sequence>MSVVELLDLEFQEMEEQHHSSCDSPTIQQIGVTKSMKLVGKNPGLQTRLRMQSEDQKPLIHMYHQKETAKVVRITSTDNKQLRSLVHDEHGALAKAMGVPGNSLSSWLISLEKASDIPLW</sequence>
<dbReference type="Proteomes" id="UP001162972">
    <property type="component" value="Chromosome 14"/>
</dbReference>
<evidence type="ECO:0000313" key="2">
    <source>
        <dbReference type="Proteomes" id="UP001162972"/>
    </source>
</evidence>
<name>A0AAD6JBL3_9ROSI</name>
<proteinExistence type="predicted"/>
<reference evidence="1 2" key="1">
    <citation type="journal article" date="2023" name="Int. J. Mol. Sci.">
        <title>De Novo Assembly and Annotation of 11 Diverse Shrub Willow (Salix) Genomes Reveals Novel Gene Organization in Sex-Linked Regions.</title>
        <authorList>
            <person name="Hyden B."/>
            <person name="Feng K."/>
            <person name="Yates T.B."/>
            <person name="Jawdy S."/>
            <person name="Cereghino C."/>
            <person name="Smart L.B."/>
            <person name="Muchero W."/>
        </authorList>
    </citation>
    <scope>NUCLEOTIDE SEQUENCE [LARGE SCALE GENOMIC DNA]</scope>
    <source>
        <tissue evidence="1">Shoot tip</tissue>
    </source>
</reference>
<protein>
    <submittedName>
        <fullName evidence="1">Uncharacterized protein</fullName>
    </submittedName>
</protein>
<keyword evidence="2" id="KW-1185">Reference proteome</keyword>